<dbReference type="SUPFAM" id="SSF52799">
    <property type="entry name" value="(Phosphotyrosine protein) phosphatases II"/>
    <property type="match status" value="1"/>
</dbReference>
<keyword evidence="2" id="KW-1185">Reference proteome</keyword>
<dbReference type="Gene3D" id="3.90.190.10">
    <property type="entry name" value="Protein tyrosine phosphatase superfamily"/>
    <property type="match status" value="1"/>
</dbReference>
<organism evidence="1 2">
    <name type="scientific">Seongchinamella unica</name>
    <dbReference type="NCBI Taxonomy" id="2547392"/>
    <lineage>
        <taxon>Bacteria</taxon>
        <taxon>Pseudomonadati</taxon>
        <taxon>Pseudomonadota</taxon>
        <taxon>Gammaproteobacteria</taxon>
        <taxon>Cellvibrionales</taxon>
        <taxon>Halieaceae</taxon>
        <taxon>Seongchinamella</taxon>
    </lineage>
</organism>
<dbReference type="Proteomes" id="UP000295554">
    <property type="component" value="Unassembled WGS sequence"/>
</dbReference>
<comment type="caution">
    <text evidence="1">The sequence shown here is derived from an EMBL/GenBank/DDBJ whole genome shotgun (WGS) entry which is preliminary data.</text>
</comment>
<evidence type="ECO:0000313" key="1">
    <source>
        <dbReference type="EMBL" id="TDG12597.1"/>
    </source>
</evidence>
<gene>
    <name evidence="1" type="ORF">E2F43_13475</name>
</gene>
<protein>
    <recommendedName>
        <fullName evidence="3">Phosphatase</fullName>
    </recommendedName>
</protein>
<dbReference type="OrthoDB" id="7391097at2"/>
<name>A0A4R5LPZ0_9GAMM</name>
<dbReference type="AlphaFoldDB" id="A0A4R5LPZ0"/>
<proteinExistence type="predicted"/>
<dbReference type="EMBL" id="SMSE01000003">
    <property type="protein sequence ID" value="TDG12597.1"/>
    <property type="molecule type" value="Genomic_DNA"/>
</dbReference>
<dbReference type="RefSeq" id="WP_133213533.1">
    <property type="nucleotide sequence ID" value="NZ_SMSE01000003.1"/>
</dbReference>
<accession>A0A4R5LPZ0</accession>
<evidence type="ECO:0000313" key="2">
    <source>
        <dbReference type="Proteomes" id="UP000295554"/>
    </source>
</evidence>
<reference evidence="1 2" key="1">
    <citation type="submission" date="2019-03" db="EMBL/GenBank/DDBJ databases">
        <title>Seongchinamella monodicae gen. nov., sp. nov., a novel member of the Gammaproteobacteria isolated from a tidal mudflat of beach.</title>
        <authorList>
            <person name="Yang H.G."/>
            <person name="Kang J.W."/>
            <person name="Lee S.D."/>
        </authorList>
    </citation>
    <scope>NUCLEOTIDE SEQUENCE [LARGE SCALE GENOMIC DNA]</scope>
    <source>
        <strain evidence="1 2">GH4-78</strain>
    </source>
</reference>
<dbReference type="CDD" id="cd14503">
    <property type="entry name" value="PTP-bact"/>
    <property type="match status" value="1"/>
</dbReference>
<dbReference type="InterPro" id="IPR029021">
    <property type="entry name" value="Prot-tyrosine_phosphatase-like"/>
</dbReference>
<evidence type="ECO:0008006" key="3">
    <source>
        <dbReference type="Google" id="ProtNLM"/>
    </source>
</evidence>
<sequence length="152" mass="17063">MSVDEAYNFKKIDDHVSTAGLLNEGQLALLKAEGYEALINLLPDESEYAVEKEPAIVKAQGIAYEYIPVDFSAPKAADYQQFESRLKELSGKKVMLHCAANYRVSAFFAIFACKHLGWSEDRAREHINSIWQIEKYPAWAAFVDAMLGVKNA</sequence>